<keyword evidence="4 8" id="KW-0812">Transmembrane</keyword>
<dbReference type="Gene3D" id="2.170.130.10">
    <property type="entry name" value="TonB-dependent receptor, plug domain"/>
    <property type="match status" value="1"/>
</dbReference>
<dbReference type="Pfam" id="PF13715">
    <property type="entry name" value="CarbopepD_reg_2"/>
    <property type="match status" value="1"/>
</dbReference>
<comment type="subcellular location">
    <subcellularLocation>
        <location evidence="1 8">Cell outer membrane</location>
        <topology evidence="1 8">Multi-pass membrane protein</topology>
    </subcellularLocation>
</comment>
<dbReference type="EMBL" id="CP012801">
    <property type="protein sequence ID" value="ALJ59322.1"/>
    <property type="molecule type" value="Genomic_DNA"/>
</dbReference>
<dbReference type="NCBIfam" id="TIGR04056">
    <property type="entry name" value="OMP_RagA_SusC"/>
    <property type="match status" value="1"/>
</dbReference>
<evidence type="ECO:0000313" key="13">
    <source>
        <dbReference type="EMBL" id="KAA5413132.1"/>
    </source>
</evidence>
<organism evidence="12 14">
    <name type="scientific">Bacteroides cellulosilyticus</name>
    <dbReference type="NCBI Taxonomy" id="246787"/>
    <lineage>
        <taxon>Bacteria</taxon>
        <taxon>Pseudomonadati</taxon>
        <taxon>Bacteroidota</taxon>
        <taxon>Bacteroidia</taxon>
        <taxon>Bacteroidales</taxon>
        <taxon>Bacteroidaceae</taxon>
        <taxon>Bacteroides</taxon>
    </lineage>
</organism>
<dbReference type="Proteomes" id="UP000061809">
    <property type="component" value="Chromosome"/>
</dbReference>
<keyword evidence="7 8" id="KW-0998">Cell outer membrane</keyword>
<dbReference type="GO" id="GO:0009279">
    <property type="term" value="C:cell outer membrane"/>
    <property type="evidence" value="ECO:0007669"/>
    <property type="project" value="UniProtKB-SubCell"/>
</dbReference>
<evidence type="ECO:0000256" key="1">
    <source>
        <dbReference type="ARBA" id="ARBA00004571"/>
    </source>
</evidence>
<evidence type="ECO:0000256" key="8">
    <source>
        <dbReference type="PROSITE-ProRule" id="PRU01360"/>
    </source>
</evidence>
<dbReference type="Proteomes" id="UP000482653">
    <property type="component" value="Unassembled WGS sequence"/>
</dbReference>
<reference evidence="12 14" key="1">
    <citation type="journal article" date="2015" name="Science">
        <title>Genetic determinants of in vivo fitness and diet responsiveness in multiple human gut Bacteroides.</title>
        <authorList>
            <person name="Wu M."/>
            <person name="McNulty N.P."/>
            <person name="Rodionov D.A."/>
            <person name="Khoroshkin M.S."/>
            <person name="Griffin N.W."/>
            <person name="Cheng J."/>
            <person name="Latreille P."/>
            <person name="Kerstetter R.A."/>
            <person name="Terrapon N."/>
            <person name="Henrissat B."/>
            <person name="Osterman A.L."/>
            <person name="Gordon J.I."/>
        </authorList>
    </citation>
    <scope>NUCLEOTIDE SEQUENCE [LARGE SCALE GENOMIC DNA]</scope>
    <source>
        <strain evidence="12 14">WH2</strain>
    </source>
</reference>
<dbReference type="Pfam" id="PF00593">
    <property type="entry name" value="TonB_dep_Rec_b-barrel"/>
    <property type="match status" value="1"/>
</dbReference>
<name>A0A0P0GAP8_9BACE</name>
<protein>
    <submittedName>
        <fullName evidence="12 13">TonB-dependent receptor</fullName>
    </submittedName>
</protein>
<dbReference type="InterPro" id="IPR036942">
    <property type="entry name" value="Beta-barrel_TonB_sf"/>
</dbReference>
<feature type="domain" description="TonB-dependent receptor plug" evidence="11">
    <location>
        <begin position="108"/>
        <end position="214"/>
    </location>
</feature>
<evidence type="ECO:0000256" key="5">
    <source>
        <dbReference type="ARBA" id="ARBA00023077"/>
    </source>
</evidence>
<gene>
    <name evidence="12" type="ORF">BcellWH2_02079</name>
    <name evidence="13" type="ORF">F2Y87_26455</name>
</gene>
<dbReference type="Pfam" id="PF07715">
    <property type="entry name" value="Plug"/>
    <property type="match status" value="1"/>
</dbReference>
<evidence type="ECO:0000256" key="9">
    <source>
        <dbReference type="RuleBase" id="RU003357"/>
    </source>
</evidence>
<dbReference type="RefSeq" id="WP_081679888.1">
    <property type="nucleotide sequence ID" value="NZ_CP012801.1"/>
</dbReference>
<dbReference type="InterPro" id="IPR037066">
    <property type="entry name" value="Plug_dom_sf"/>
</dbReference>
<dbReference type="AlphaFoldDB" id="A0A0P0GAP8"/>
<dbReference type="InterPro" id="IPR039426">
    <property type="entry name" value="TonB-dep_rcpt-like"/>
</dbReference>
<sequence>MLLLISCPLSIFAQNKTLTGTVRDAIDVVIGASVTVKGDKSIGTITDMDGNFKLSVPVSAKELVVSFIGYEDQTVLIGNKTHFAVTLKESSVMLEEVVAIGYAKVKRKELTGSSVSVGSKDLAMAPVTTAAQALAGKAAGVNIVQQSGAPGADINITVRGGTSITQGTEPLYIVDGFQMENGLQNVDINDIETIDVMKDASATAIYGARGSNGVILITTKSGKAGKTEVSYNGFVSFDRLGKKLDLMGVEDYVKYQYEFQLLRGNEDNFSNIFGGDINSGDFYTGAYSRIANEYGNRAGIDWQDEVFGNTGITQNHNVNISGGSEKTKYMLSYNYTGEDGIMDKHGYQKNSIRAKINHELWKGVRFDFSSSLQMTKVDGGGSLGGTLKQTILQPVTGGVKWTNEQLLGSDLADLFSEMYGGDNYDANNPIINNQSITNEKYTRMATVNAGLEIDILKDLTFRTSGSYMWQQVRHDYWDNGNTKTASSNQSPYGYGYRNNSEKFSWQITNTLNYAFNVKEAHRFNVLLGQETWYQESMNLDNEYRKFSDGNFGLNDVSMGTPQTWKSGKSRIGLVSLFGRLSYNYSDRYLFTGTLRADGSSKFARGQQWGYFPSASAAWRISEEGFMKDFDFFQNLKLRVGYGTSGNNNVDNNMYATDYGSGHYGYNGSDYITLVPGTTLGNKKLKWEKTTTTNIGLDVSIFNSRVNLSVDWYNNESSNLLIKNKIPTSTGYTHQFQNIGSIRNRGVELVLNTTNIRTKDFSWTMDFNIAFNRSKVLDIYGDGETDNFIAEYESRMGFKIEEGKPLGQFFGLIYDGIYTTDDFVQNADGGYTLKDGIPYLKGSNRENVKPGDAKYRPTAGEVDADGNPVWGTNDRTVIGNAAPDFIGGWNNTFTYKGFDLTIFMNFVVGNDVFSMSTQRFIGPYLANQNTLEKMKNRFTLIDPSTGKESTDLARLATLNPHQYSGDALWNISGNNKTAISERSSYYLEDGSYLRLNTITLGYTLPKKLVQRAKISNARVYCTLNNIHTFTGYTGYDPEVSASSSALTPGIDNSSYPRSKSWVVGVNLTF</sequence>
<evidence type="ECO:0000259" key="10">
    <source>
        <dbReference type="Pfam" id="PF00593"/>
    </source>
</evidence>
<proteinExistence type="inferred from homology"/>
<dbReference type="Gene3D" id="2.60.40.1120">
    <property type="entry name" value="Carboxypeptidase-like, regulatory domain"/>
    <property type="match status" value="1"/>
</dbReference>
<keyword evidence="12" id="KW-0675">Receptor</keyword>
<dbReference type="SUPFAM" id="SSF49464">
    <property type="entry name" value="Carboxypeptidase regulatory domain-like"/>
    <property type="match status" value="1"/>
</dbReference>
<evidence type="ECO:0000313" key="15">
    <source>
        <dbReference type="Proteomes" id="UP000482653"/>
    </source>
</evidence>
<evidence type="ECO:0000256" key="7">
    <source>
        <dbReference type="ARBA" id="ARBA00023237"/>
    </source>
</evidence>
<dbReference type="PATRIC" id="fig|246787.4.peg.2139"/>
<dbReference type="InterPro" id="IPR023996">
    <property type="entry name" value="TonB-dep_OMP_SusC/RagA"/>
</dbReference>
<dbReference type="NCBIfam" id="TIGR04057">
    <property type="entry name" value="SusC_RagA_signa"/>
    <property type="match status" value="1"/>
</dbReference>
<comment type="similarity">
    <text evidence="8 9">Belongs to the TonB-dependent receptor family.</text>
</comment>
<dbReference type="Gene3D" id="2.40.170.20">
    <property type="entry name" value="TonB-dependent receptor, beta-barrel domain"/>
    <property type="match status" value="1"/>
</dbReference>
<dbReference type="KEGG" id="bcel:BcellWH2_02079"/>
<feature type="domain" description="TonB-dependent receptor-like beta-barrel" evidence="10">
    <location>
        <begin position="396"/>
        <end position="831"/>
    </location>
</feature>
<keyword evidence="5 9" id="KW-0798">TonB box</keyword>
<dbReference type="InterPro" id="IPR023997">
    <property type="entry name" value="TonB-dep_OMP_SusC/RagA_CS"/>
</dbReference>
<evidence type="ECO:0000256" key="3">
    <source>
        <dbReference type="ARBA" id="ARBA00022452"/>
    </source>
</evidence>
<dbReference type="InterPro" id="IPR012910">
    <property type="entry name" value="Plug_dom"/>
</dbReference>
<accession>A0A0P0GAP8</accession>
<reference evidence="13 15" key="2">
    <citation type="journal article" date="2019" name="Nat. Med.">
        <title>A library of human gut bacterial isolates paired with longitudinal multiomics data enables mechanistic microbiome research.</title>
        <authorList>
            <person name="Poyet M."/>
            <person name="Groussin M."/>
            <person name="Gibbons S.M."/>
            <person name="Avila-Pacheco J."/>
            <person name="Jiang X."/>
            <person name="Kearney S.M."/>
            <person name="Perrotta A.R."/>
            <person name="Berdy B."/>
            <person name="Zhao S."/>
            <person name="Lieberman T.D."/>
            <person name="Swanson P.K."/>
            <person name="Smith M."/>
            <person name="Roesemann S."/>
            <person name="Alexander J.E."/>
            <person name="Rich S.A."/>
            <person name="Livny J."/>
            <person name="Vlamakis H."/>
            <person name="Clish C."/>
            <person name="Bullock K."/>
            <person name="Deik A."/>
            <person name="Scott J."/>
            <person name="Pierce K.A."/>
            <person name="Xavier R.J."/>
            <person name="Alm E.J."/>
        </authorList>
    </citation>
    <scope>NUCLEOTIDE SEQUENCE [LARGE SCALE GENOMIC DNA]</scope>
    <source>
        <strain evidence="13 15">BIOML-A8</strain>
    </source>
</reference>
<evidence type="ECO:0000256" key="2">
    <source>
        <dbReference type="ARBA" id="ARBA00022448"/>
    </source>
</evidence>
<dbReference type="InterPro" id="IPR000531">
    <property type="entry name" value="Beta-barrel_TonB"/>
</dbReference>
<keyword evidence="2 8" id="KW-0813">Transport</keyword>
<keyword evidence="3 8" id="KW-1134">Transmembrane beta strand</keyword>
<evidence type="ECO:0000313" key="14">
    <source>
        <dbReference type="Proteomes" id="UP000061809"/>
    </source>
</evidence>
<evidence type="ECO:0000256" key="6">
    <source>
        <dbReference type="ARBA" id="ARBA00023136"/>
    </source>
</evidence>
<evidence type="ECO:0000256" key="4">
    <source>
        <dbReference type="ARBA" id="ARBA00022692"/>
    </source>
</evidence>
<dbReference type="EMBL" id="VVYX01000054">
    <property type="protein sequence ID" value="KAA5413132.1"/>
    <property type="molecule type" value="Genomic_DNA"/>
</dbReference>
<evidence type="ECO:0000259" key="11">
    <source>
        <dbReference type="Pfam" id="PF07715"/>
    </source>
</evidence>
<dbReference type="PROSITE" id="PS52016">
    <property type="entry name" value="TONB_DEPENDENT_REC_3"/>
    <property type="match status" value="1"/>
</dbReference>
<dbReference type="InterPro" id="IPR008969">
    <property type="entry name" value="CarboxyPept-like_regulatory"/>
</dbReference>
<dbReference type="SUPFAM" id="SSF56935">
    <property type="entry name" value="Porins"/>
    <property type="match status" value="1"/>
</dbReference>
<keyword evidence="6 8" id="KW-0472">Membrane</keyword>
<evidence type="ECO:0000313" key="12">
    <source>
        <dbReference type="EMBL" id="ALJ59322.1"/>
    </source>
</evidence>